<accession>D8SRV9</accession>
<evidence type="ECO:0000313" key="5">
    <source>
        <dbReference type="Proteomes" id="UP000001514"/>
    </source>
</evidence>
<protein>
    <submittedName>
        <fullName evidence="4">Uncharacterized protein</fullName>
    </submittedName>
</protein>
<sequence length="189" mass="21635">MREDKGKGKWEEASQWEASSSRGFWEEVTPEVVISPEGKQGLEIGPPPIKIEEIMPPRKPTRMPHGSANDVLEVDLEEFMEELNKLQARRAKQTIHVIVEGTVLASFVIADWICAALAYHNMLVMIVAEDVKDLREKCYNVVIKDERARHKLLQVDAYAQLEFQLFFRAYHNNFTPQKKKDVAPAISDC</sequence>
<evidence type="ECO:0000256" key="1">
    <source>
        <dbReference type="SAM" id="Coils"/>
    </source>
</evidence>
<dbReference type="InParanoid" id="D8SRV9"/>
<name>D8SRV9_SELML</name>
<evidence type="ECO:0000256" key="3">
    <source>
        <dbReference type="SAM" id="Phobius"/>
    </source>
</evidence>
<feature type="compositionally biased region" description="Basic and acidic residues" evidence="2">
    <location>
        <begin position="1"/>
        <end position="12"/>
    </location>
</feature>
<dbReference type="HOGENOM" id="CLU_1436702_0_0_1"/>
<dbReference type="KEGG" id="smo:SELMODRAFT_425053"/>
<organism evidence="5">
    <name type="scientific">Selaginella moellendorffii</name>
    <name type="common">Spikemoss</name>
    <dbReference type="NCBI Taxonomy" id="88036"/>
    <lineage>
        <taxon>Eukaryota</taxon>
        <taxon>Viridiplantae</taxon>
        <taxon>Streptophyta</taxon>
        <taxon>Embryophyta</taxon>
        <taxon>Tracheophyta</taxon>
        <taxon>Lycopodiopsida</taxon>
        <taxon>Selaginellales</taxon>
        <taxon>Selaginellaceae</taxon>
        <taxon>Selaginella</taxon>
    </lineage>
</organism>
<dbReference type="Proteomes" id="UP000001514">
    <property type="component" value="Unassembled WGS sequence"/>
</dbReference>
<feature type="coiled-coil region" evidence="1">
    <location>
        <begin position="69"/>
        <end position="96"/>
    </location>
</feature>
<reference evidence="4 5" key="1">
    <citation type="journal article" date="2011" name="Science">
        <title>The Selaginella genome identifies genetic changes associated with the evolution of vascular plants.</title>
        <authorList>
            <person name="Banks J.A."/>
            <person name="Nishiyama T."/>
            <person name="Hasebe M."/>
            <person name="Bowman J.L."/>
            <person name="Gribskov M."/>
            <person name="dePamphilis C."/>
            <person name="Albert V.A."/>
            <person name="Aono N."/>
            <person name="Aoyama T."/>
            <person name="Ambrose B.A."/>
            <person name="Ashton N.W."/>
            <person name="Axtell M.J."/>
            <person name="Barker E."/>
            <person name="Barker M.S."/>
            <person name="Bennetzen J.L."/>
            <person name="Bonawitz N.D."/>
            <person name="Chapple C."/>
            <person name="Cheng C."/>
            <person name="Correa L.G."/>
            <person name="Dacre M."/>
            <person name="DeBarry J."/>
            <person name="Dreyer I."/>
            <person name="Elias M."/>
            <person name="Engstrom E.M."/>
            <person name="Estelle M."/>
            <person name="Feng L."/>
            <person name="Finet C."/>
            <person name="Floyd S.K."/>
            <person name="Frommer W.B."/>
            <person name="Fujita T."/>
            <person name="Gramzow L."/>
            <person name="Gutensohn M."/>
            <person name="Harholt J."/>
            <person name="Hattori M."/>
            <person name="Heyl A."/>
            <person name="Hirai T."/>
            <person name="Hiwatashi Y."/>
            <person name="Ishikawa M."/>
            <person name="Iwata M."/>
            <person name="Karol K.G."/>
            <person name="Koehler B."/>
            <person name="Kolukisaoglu U."/>
            <person name="Kubo M."/>
            <person name="Kurata T."/>
            <person name="Lalonde S."/>
            <person name="Li K."/>
            <person name="Li Y."/>
            <person name="Litt A."/>
            <person name="Lyons E."/>
            <person name="Manning G."/>
            <person name="Maruyama T."/>
            <person name="Michael T.P."/>
            <person name="Mikami K."/>
            <person name="Miyazaki S."/>
            <person name="Morinaga S."/>
            <person name="Murata T."/>
            <person name="Mueller-Roeber B."/>
            <person name="Nelson D.R."/>
            <person name="Obara M."/>
            <person name="Oguri Y."/>
            <person name="Olmstead R.G."/>
            <person name="Onodera N."/>
            <person name="Petersen B.L."/>
            <person name="Pils B."/>
            <person name="Prigge M."/>
            <person name="Rensing S.A."/>
            <person name="Riano-Pachon D.M."/>
            <person name="Roberts A.W."/>
            <person name="Sato Y."/>
            <person name="Scheller H.V."/>
            <person name="Schulz B."/>
            <person name="Schulz C."/>
            <person name="Shakirov E.V."/>
            <person name="Shibagaki N."/>
            <person name="Shinohara N."/>
            <person name="Shippen D.E."/>
            <person name="Soerensen I."/>
            <person name="Sotooka R."/>
            <person name="Sugimoto N."/>
            <person name="Sugita M."/>
            <person name="Sumikawa N."/>
            <person name="Tanurdzic M."/>
            <person name="Theissen G."/>
            <person name="Ulvskov P."/>
            <person name="Wakazuki S."/>
            <person name="Weng J.K."/>
            <person name="Willats W.W."/>
            <person name="Wipf D."/>
            <person name="Wolf P.G."/>
            <person name="Yang L."/>
            <person name="Zimmer A.D."/>
            <person name="Zhu Q."/>
            <person name="Mitros T."/>
            <person name="Hellsten U."/>
            <person name="Loque D."/>
            <person name="Otillar R."/>
            <person name="Salamov A."/>
            <person name="Schmutz J."/>
            <person name="Shapiro H."/>
            <person name="Lindquist E."/>
            <person name="Lucas S."/>
            <person name="Rokhsar D."/>
            <person name="Grigoriev I.V."/>
        </authorList>
    </citation>
    <scope>NUCLEOTIDE SEQUENCE [LARGE SCALE GENOMIC DNA]</scope>
</reference>
<dbReference type="EMBL" id="GL377636">
    <property type="protein sequence ID" value="EFJ12921.1"/>
    <property type="molecule type" value="Genomic_DNA"/>
</dbReference>
<keyword evidence="3" id="KW-0472">Membrane</keyword>
<dbReference type="Gramene" id="EFJ12921">
    <property type="protein sequence ID" value="EFJ12921"/>
    <property type="gene ID" value="SELMODRAFT_425053"/>
</dbReference>
<keyword evidence="3" id="KW-0812">Transmembrane</keyword>
<keyword evidence="1" id="KW-0175">Coiled coil</keyword>
<feature type="region of interest" description="Disordered" evidence="2">
    <location>
        <begin position="1"/>
        <end position="22"/>
    </location>
</feature>
<dbReference type="AlphaFoldDB" id="D8SRV9"/>
<keyword evidence="5" id="KW-1185">Reference proteome</keyword>
<keyword evidence="3" id="KW-1133">Transmembrane helix</keyword>
<gene>
    <name evidence="4" type="ORF">SELMODRAFT_425053</name>
</gene>
<evidence type="ECO:0000313" key="4">
    <source>
        <dbReference type="EMBL" id="EFJ12921.1"/>
    </source>
</evidence>
<evidence type="ECO:0000256" key="2">
    <source>
        <dbReference type="SAM" id="MobiDB-lite"/>
    </source>
</evidence>
<feature type="transmembrane region" description="Helical" evidence="3">
    <location>
        <begin position="95"/>
        <end position="119"/>
    </location>
</feature>
<proteinExistence type="predicted"/>